<dbReference type="PRINTS" id="PR00111">
    <property type="entry name" value="ABHYDROLASE"/>
</dbReference>
<proteinExistence type="predicted"/>
<keyword evidence="2" id="KW-0378">Hydrolase</keyword>
<dbReference type="Gene3D" id="3.40.50.1820">
    <property type="entry name" value="alpha/beta hydrolase"/>
    <property type="match status" value="1"/>
</dbReference>
<dbReference type="InterPro" id="IPR029058">
    <property type="entry name" value="AB_hydrolase_fold"/>
</dbReference>
<organism evidence="2 3">
    <name type="scientific">Bordetella genomosp. 5</name>
    <dbReference type="NCBI Taxonomy" id="1395608"/>
    <lineage>
        <taxon>Bacteria</taxon>
        <taxon>Pseudomonadati</taxon>
        <taxon>Pseudomonadota</taxon>
        <taxon>Betaproteobacteria</taxon>
        <taxon>Burkholderiales</taxon>
        <taxon>Alcaligenaceae</taxon>
        <taxon>Bordetella</taxon>
    </lineage>
</organism>
<dbReference type="Proteomes" id="UP000216913">
    <property type="component" value="Unassembled WGS sequence"/>
</dbReference>
<gene>
    <name evidence="2" type="ORF">CAL25_00970</name>
</gene>
<dbReference type="GO" id="GO:0016787">
    <property type="term" value="F:hydrolase activity"/>
    <property type="evidence" value="ECO:0007669"/>
    <property type="project" value="UniProtKB-KW"/>
</dbReference>
<dbReference type="EMBL" id="NEVP01000001">
    <property type="protein sequence ID" value="OZI55022.1"/>
    <property type="molecule type" value="Genomic_DNA"/>
</dbReference>
<comment type="caution">
    <text evidence="2">The sequence shown here is derived from an EMBL/GenBank/DDBJ whole genome shotgun (WGS) entry which is preliminary data.</text>
</comment>
<accession>A0A261U0S7</accession>
<evidence type="ECO:0000259" key="1">
    <source>
        <dbReference type="Pfam" id="PF00561"/>
    </source>
</evidence>
<name>A0A261U0S7_9BORD</name>
<dbReference type="PANTHER" id="PTHR43689">
    <property type="entry name" value="HYDROLASE"/>
    <property type="match status" value="1"/>
</dbReference>
<feature type="domain" description="AB hydrolase-1" evidence="1">
    <location>
        <begin position="43"/>
        <end position="254"/>
    </location>
</feature>
<reference evidence="2 3" key="1">
    <citation type="submission" date="2017-05" db="EMBL/GenBank/DDBJ databases">
        <title>Complete and WGS of Bordetella genogroups.</title>
        <authorList>
            <person name="Spilker T."/>
            <person name="LiPuma J."/>
        </authorList>
    </citation>
    <scope>NUCLEOTIDE SEQUENCE [LARGE SCALE GENOMIC DNA]</scope>
    <source>
        <strain evidence="2 3">AU10456</strain>
    </source>
</reference>
<keyword evidence="3" id="KW-1185">Reference proteome</keyword>
<dbReference type="Pfam" id="PF00561">
    <property type="entry name" value="Abhydrolase_1"/>
    <property type="match status" value="1"/>
</dbReference>
<evidence type="ECO:0000313" key="2">
    <source>
        <dbReference type="EMBL" id="OZI55022.1"/>
    </source>
</evidence>
<dbReference type="SUPFAM" id="SSF53474">
    <property type="entry name" value="alpha/beta-Hydrolases"/>
    <property type="match status" value="1"/>
</dbReference>
<sequence>MPAGVLARLSGRNRMAEDLWISTAAGRLYARRWRGAEAGSGAPIVLFHDSLGAVSLWRDFPENLARATGRDVIAYDRLGFGLSDPHPGKLGPGFVEAEVDAFAALHEQLGLDAFVAFGHSVGGAMASNVAAAYPQACRALITESAQAFVEDRTLNGIRAADVSFAEAGQLDRLARYHGDKAEWVLRAWVDTWLSDAFQGWSLTDVLPRVTCPALAIHGDDDEYGSLEHPRRFASLTPHAAPPFIVTGCGHVPHREKQQAVVDAVAGFLKAV</sequence>
<dbReference type="PANTHER" id="PTHR43689:SF8">
    <property type="entry name" value="ALPHA_BETA-HYDROLASES SUPERFAMILY PROTEIN"/>
    <property type="match status" value="1"/>
</dbReference>
<protein>
    <submittedName>
        <fullName evidence="2">Alpha/beta hydrolase</fullName>
    </submittedName>
</protein>
<dbReference type="InterPro" id="IPR000073">
    <property type="entry name" value="AB_hydrolase_1"/>
</dbReference>
<dbReference type="AlphaFoldDB" id="A0A261U0S7"/>
<evidence type="ECO:0000313" key="3">
    <source>
        <dbReference type="Proteomes" id="UP000216913"/>
    </source>
</evidence>